<reference evidence="1 2" key="1">
    <citation type="journal article" date="2023" name="Int. J. Syst. Evol. Microbiol.">
        <title>Winogradskyella bathintestinalis sp. nov., isolated from the intestine of the deep-sea loosejaw dragonfish, Malacosteus niger.</title>
        <authorList>
            <person name="Uniacke-Lowe S."/>
            <person name="Johnson C.N."/>
            <person name="Stanton C."/>
            <person name="Hill C."/>
            <person name="Ross P."/>
        </authorList>
    </citation>
    <scope>NUCLEOTIDE SEQUENCE [LARGE SCALE GENOMIC DNA]</scope>
    <source>
        <strain evidence="1 2">APC 3343</strain>
    </source>
</reference>
<keyword evidence="2" id="KW-1185">Reference proteome</keyword>
<comment type="caution">
    <text evidence="1">The sequence shown here is derived from an EMBL/GenBank/DDBJ whole genome shotgun (WGS) entry which is preliminary data.</text>
</comment>
<sequence length="411" mass="48093">MPKTESLNEVVINAKEKKKLSAWQIVKKAITLIEDNHPIKPFSYIGYYRDYQFVDEEYVNLNEGIVEVFDQGFRTHKISDPLNNTALYSYKLNPNYIQDTLLSNAVYNTSKQIRAGKMGSSINNELTLLDIHNPIRNFNTGSFSFVYILEKDFVKNHKFYNQGIVFLDDEELYKIQFSSKQNLAGNNYTANGTIYVAKDDFSIHRFNYKLFSNRPRKLVFNINIEYKRQANNKMYLNYITFNNNFFITENDALKIESSFYDKNRGSFIIKFNRAIAKESLEKSNNVKLAFNDKNLSIHRLNLTSPKTVEVKFKNQISDFLNNQNAVDRAFFDLKLKNFEDILGFTMGKSKIEGYQFRELFVQRVFVDRKSPGNLNYLNKGKSLRHAPLNAVDINDYWLNSPLKQIKESKFD</sequence>
<name>A0ABT7ZWX1_9FLAO</name>
<dbReference type="Proteomes" id="UP001231197">
    <property type="component" value="Unassembled WGS sequence"/>
</dbReference>
<gene>
    <name evidence="1" type="ORF">QMA06_12115</name>
</gene>
<protein>
    <submittedName>
        <fullName evidence="1">Uncharacterized protein</fullName>
    </submittedName>
</protein>
<accession>A0ABT7ZWX1</accession>
<evidence type="ECO:0000313" key="2">
    <source>
        <dbReference type="Proteomes" id="UP001231197"/>
    </source>
</evidence>
<evidence type="ECO:0000313" key="1">
    <source>
        <dbReference type="EMBL" id="MDN3493469.1"/>
    </source>
</evidence>
<organism evidence="1 2">
    <name type="scientific">Winogradskyella bathintestinalis</name>
    <dbReference type="NCBI Taxonomy" id="3035208"/>
    <lineage>
        <taxon>Bacteria</taxon>
        <taxon>Pseudomonadati</taxon>
        <taxon>Bacteroidota</taxon>
        <taxon>Flavobacteriia</taxon>
        <taxon>Flavobacteriales</taxon>
        <taxon>Flavobacteriaceae</taxon>
        <taxon>Winogradskyella</taxon>
    </lineage>
</organism>
<dbReference type="EMBL" id="JASDDK010000004">
    <property type="protein sequence ID" value="MDN3493469.1"/>
    <property type="molecule type" value="Genomic_DNA"/>
</dbReference>
<proteinExistence type="predicted"/>
<dbReference type="RefSeq" id="WP_290207128.1">
    <property type="nucleotide sequence ID" value="NZ_JASDDK010000004.1"/>
</dbReference>